<dbReference type="PRINTS" id="PR00723">
    <property type="entry name" value="SUBTILISIN"/>
</dbReference>
<feature type="active site" description="Charge relay system" evidence="5">
    <location>
        <position position="250"/>
    </location>
</feature>
<dbReference type="InterPro" id="IPR050131">
    <property type="entry name" value="Peptidase_S8_subtilisin-like"/>
</dbReference>
<evidence type="ECO:0000256" key="8">
    <source>
        <dbReference type="SAM" id="SignalP"/>
    </source>
</evidence>
<comment type="similarity">
    <text evidence="1 5">Belongs to the peptidase S8 family.</text>
</comment>
<keyword evidence="11" id="KW-1185">Reference proteome</keyword>
<reference evidence="10 11" key="1">
    <citation type="submission" date="2016-08" db="EMBL/GenBank/DDBJ databases">
        <title>A Parts List for Fungal Cellulosomes Revealed by Comparative Genomics.</title>
        <authorList>
            <consortium name="DOE Joint Genome Institute"/>
            <person name="Haitjema C.H."/>
            <person name="Gilmore S.P."/>
            <person name="Henske J.K."/>
            <person name="Solomon K.V."/>
            <person name="De Groot R."/>
            <person name="Kuo A."/>
            <person name="Mondo S.J."/>
            <person name="Salamov A.A."/>
            <person name="Labutti K."/>
            <person name="Zhao Z."/>
            <person name="Chiniquy J."/>
            <person name="Barry K."/>
            <person name="Brewer H.M."/>
            <person name="Purvine S.O."/>
            <person name="Wright A.T."/>
            <person name="Boxma B."/>
            <person name="Van Alen T."/>
            <person name="Hackstein J.H."/>
            <person name="Baker S.E."/>
            <person name="Grigoriev I.V."/>
            <person name="O'Malley M.A."/>
        </authorList>
    </citation>
    <scope>NUCLEOTIDE SEQUENCE [LARGE SCALE GENOMIC DNA]</scope>
    <source>
        <strain evidence="10 11">G1</strain>
    </source>
</reference>
<dbReference type="PROSITE" id="PS00138">
    <property type="entry name" value="SUBTILASE_SER"/>
    <property type="match status" value="1"/>
</dbReference>
<feature type="signal peptide" evidence="8">
    <location>
        <begin position="1"/>
        <end position="19"/>
    </location>
</feature>
<dbReference type="Pfam" id="PF00082">
    <property type="entry name" value="Peptidase_S8"/>
    <property type="match status" value="1"/>
</dbReference>
<feature type="coiled-coil region" evidence="6">
    <location>
        <begin position="30"/>
        <end position="99"/>
    </location>
</feature>
<dbReference type="Proteomes" id="UP000193920">
    <property type="component" value="Unassembled WGS sequence"/>
</dbReference>
<feature type="region of interest" description="Disordered" evidence="7">
    <location>
        <begin position="820"/>
        <end position="848"/>
    </location>
</feature>
<dbReference type="InterPro" id="IPR036852">
    <property type="entry name" value="Peptidase_S8/S53_dom_sf"/>
</dbReference>
<dbReference type="OrthoDB" id="206201at2759"/>
<dbReference type="GO" id="GO:0006508">
    <property type="term" value="P:proteolysis"/>
    <property type="evidence" value="ECO:0007669"/>
    <property type="project" value="UniProtKB-KW"/>
</dbReference>
<evidence type="ECO:0000256" key="2">
    <source>
        <dbReference type="ARBA" id="ARBA00022670"/>
    </source>
</evidence>
<feature type="active site" description="Charge relay system" evidence="5">
    <location>
        <position position="489"/>
    </location>
</feature>
<keyword evidence="3 5" id="KW-0378">Hydrolase</keyword>
<keyword evidence="8" id="KW-0732">Signal</keyword>
<dbReference type="STRING" id="1754190.A0A1Y2D4U9"/>
<name>A0A1Y2D4U9_9FUNG</name>
<organism evidence="10 11">
    <name type="scientific">Neocallimastix californiae</name>
    <dbReference type="NCBI Taxonomy" id="1754190"/>
    <lineage>
        <taxon>Eukaryota</taxon>
        <taxon>Fungi</taxon>
        <taxon>Fungi incertae sedis</taxon>
        <taxon>Chytridiomycota</taxon>
        <taxon>Chytridiomycota incertae sedis</taxon>
        <taxon>Neocallimastigomycetes</taxon>
        <taxon>Neocallimastigales</taxon>
        <taxon>Neocallimastigaceae</taxon>
        <taxon>Neocallimastix</taxon>
    </lineage>
</organism>
<protein>
    <submittedName>
        <fullName evidence="10">Subtilisin-like protein</fullName>
    </submittedName>
</protein>
<evidence type="ECO:0000256" key="7">
    <source>
        <dbReference type="SAM" id="MobiDB-lite"/>
    </source>
</evidence>
<gene>
    <name evidence="10" type="ORF">LY90DRAFT_278919</name>
</gene>
<keyword evidence="2 5" id="KW-0645">Protease</keyword>
<dbReference type="InterPro" id="IPR023828">
    <property type="entry name" value="Peptidase_S8_Ser-AS"/>
</dbReference>
<dbReference type="InterPro" id="IPR015500">
    <property type="entry name" value="Peptidase_S8_subtilisin-rel"/>
</dbReference>
<dbReference type="SUPFAM" id="SSF52743">
    <property type="entry name" value="Subtilisin-like"/>
    <property type="match status" value="1"/>
</dbReference>
<evidence type="ECO:0000256" key="4">
    <source>
        <dbReference type="ARBA" id="ARBA00022825"/>
    </source>
</evidence>
<keyword evidence="4 5" id="KW-0720">Serine protease</keyword>
<feature type="active site" description="Charge relay system" evidence="5">
    <location>
        <position position="320"/>
    </location>
</feature>
<keyword evidence="6" id="KW-0175">Coiled coil</keyword>
<evidence type="ECO:0000313" key="10">
    <source>
        <dbReference type="EMBL" id="ORY54237.1"/>
    </source>
</evidence>
<evidence type="ECO:0000256" key="5">
    <source>
        <dbReference type="PROSITE-ProRule" id="PRU01240"/>
    </source>
</evidence>
<dbReference type="GO" id="GO:0005615">
    <property type="term" value="C:extracellular space"/>
    <property type="evidence" value="ECO:0007669"/>
    <property type="project" value="TreeGrafter"/>
</dbReference>
<accession>A0A1Y2D4U9</accession>
<evidence type="ECO:0000256" key="3">
    <source>
        <dbReference type="ARBA" id="ARBA00022801"/>
    </source>
</evidence>
<feature type="chain" id="PRO_5012824576" evidence="8">
    <location>
        <begin position="20"/>
        <end position="930"/>
    </location>
</feature>
<dbReference type="GO" id="GO:0004252">
    <property type="term" value="F:serine-type endopeptidase activity"/>
    <property type="evidence" value="ECO:0007669"/>
    <property type="project" value="UniProtKB-UniRule"/>
</dbReference>
<evidence type="ECO:0000313" key="11">
    <source>
        <dbReference type="Proteomes" id="UP000193920"/>
    </source>
</evidence>
<proteinExistence type="inferred from homology"/>
<dbReference type="Gene3D" id="3.40.50.200">
    <property type="entry name" value="Peptidase S8/S53 domain"/>
    <property type="match status" value="1"/>
</dbReference>
<dbReference type="PANTHER" id="PTHR43806">
    <property type="entry name" value="PEPTIDASE S8"/>
    <property type="match status" value="1"/>
</dbReference>
<dbReference type="PROSITE" id="PS51892">
    <property type="entry name" value="SUBTILASE"/>
    <property type="match status" value="1"/>
</dbReference>
<evidence type="ECO:0000256" key="1">
    <source>
        <dbReference type="ARBA" id="ARBA00011073"/>
    </source>
</evidence>
<comment type="caution">
    <text evidence="10">The sequence shown here is derived from an EMBL/GenBank/DDBJ whole genome shotgun (WGS) entry which is preliminary data.</text>
</comment>
<dbReference type="EMBL" id="MCOG01000087">
    <property type="protein sequence ID" value="ORY54237.1"/>
    <property type="molecule type" value="Genomic_DNA"/>
</dbReference>
<dbReference type="InterPro" id="IPR000209">
    <property type="entry name" value="Peptidase_S8/S53_dom"/>
</dbReference>
<evidence type="ECO:0000256" key="6">
    <source>
        <dbReference type="SAM" id="Coils"/>
    </source>
</evidence>
<sequence length="930" mass="106346">MYNLAYIFLIINFLVFTLAENNYYIISIRRSKKDEEYDEASQKIQNAIDELVNDRMNDIYNIIDENKETFVLENGKQDEKLKELEINKLKLEKRNLKNRTIFRYANKNRPQFHRNNIKRSVDDKEIEIEIESDLVRPICPILNYYAVKAYLSDEIVEKVKQLPNVIGCEKIENSKSSNLDKYYDIESIKEETQWSDVSVQENETNFSNHFSHLSLISQDKFIKNNTTFAYDNNYYYPSSAGKGIDIYIIDIGLSTGSDFGEEEWKEHEDFSTYNDERTVSCDVLISNGEIKNVEDKKYCSIFDDEEARTKYDHFSSYPDHGVMAASLVAGKIYGVAKKANIHMIATEFENDDELVALDYVKQVGIPYKSIITISRNGNCKYNQLIQDKIDELTNKGIIIIVSAGNENSNACKIYKTEDNTKILNLYAGYKNVITVAATENIIYSDISNGYKAASYSNYGSCIDLFAPGEAIFANTNYRYDGYTNMHGTSCAVPVVAGVAATIMSEHPHIQYHYESMREELIERSLKGVISDLGSPDTPNRFINNGKRSIYEPIRCDHPSGKYKCETGCCSTEGKCIEYSDIPDDEDVLDICFIDNGCDSKFGRCLPSSPDTPGLTEVERKKLVINACTNELRPYEFCDIEIVDSSLRGIYSNYEFKETCRFYRSSHCKEFFSSPYDYAPSCVEAQKYREFRIISQDKEYMKSQEIINNFYCAGEYDNGVFNMCSLSKKLYLHQFKDKNEKENEIKKNCAISECHEPFVEYSKHLLDLYGEDPENKNYVESFSEVNERMEFLLSSECNASNSTPPSTSSSEANSTTITNELLSSTTTTTTTTSTTSTNTSTKSTTSKPSNTKKIIIKTVTTKRVVIRTTVKPVKLTSTTTNKTKTQNFSKVKTTSKTTTTTTRTTTTTKKIKTTITKKIQPTPKKCWWCWW</sequence>
<evidence type="ECO:0000259" key="9">
    <source>
        <dbReference type="Pfam" id="PF00082"/>
    </source>
</evidence>
<dbReference type="PANTHER" id="PTHR43806:SF11">
    <property type="entry name" value="CEREVISIN-RELATED"/>
    <property type="match status" value="1"/>
</dbReference>
<dbReference type="AlphaFoldDB" id="A0A1Y2D4U9"/>
<feature type="domain" description="Peptidase S8/S53" evidence="9">
    <location>
        <begin position="241"/>
        <end position="524"/>
    </location>
</feature>